<proteinExistence type="predicted"/>
<reference evidence="1" key="1">
    <citation type="submission" date="2014-12" db="EMBL/GenBank/DDBJ databases">
        <title>Insight into the proteome of Arion vulgaris.</title>
        <authorList>
            <person name="Aradska J."/>
            <person name="Bulat T."/>
            <person name="Smidak R."/>
            <person name="Sarate P."/>
            <person name="Gangsoo J."/>
            <person name="Sialana F."/>
            <person name="Bilban M."/>
            <person name="Lubec G."/>
        </authorList>
    </citation>
    <scope>NUCLEOTIDE SEQUENCE</scope>
    <source>
        <tissue evidence="1">Skin</tissue>
    </source>
</reference>
<organism evidence="1">
    <name type="scientific">Arion vulgaris</name>
    <dbReference type="NCBI Taxonomy" id="1028688"/>
    <lineage>
        <taxon>Eukaryota</taxon>
        <taxon>Metazoa</taxon>
        <taxon>Spiralia</taxon>
        <taxon>Lophotrochozoa</taxon>
        <taxon>Mollusca</taxon>
        <taxon>Gastropoda</taxon>
        <taxon>Heterobranchia</taxon>
        <taxon>Euthyneura</taxon>
        <taxon>Panpulmonata</taxon>
        <taxon>Eupulmonata</taxon>
        <taxon>Stylommatophora</taxon>
        <taxon>Helicina</taxon>
        <taxon>Arionoidea</taxon>
        <taxon>Arionidae</taxon>
        <taxon>Arion</taxon>
    </lineage>
</organism>
<gene>
    <name evidence="1" type="primary">ORF120174</name>
</gene>
<dbReference type="AlphaFoldDB" id="A0A0B7AHJ9"/>
<accession>A0A0B7AHJ9</accession>
<name>A0A0B7AHJ9_9EUPU</name>
<dbReference type="EMBL" id="HACG01033428">
    <property type="protein sequence ID" value="CEK80293.1"/>
    <property type="molecule type" value="Transcribed_RNA"/>
</dbReference>
<protein>
    <submittedName>
        <fullName evidence="1">Uncharacterized protein</fullName>
    </submittedName>
</protein>
<sequence>MTEIRTSCHSLPQYRTQSTLQTYIYTIQDWHVDRVPRLREHASRLPQKGYTEANLLA</sequence>
<evidence type="ECO:0000313" key="1">
    <source>
        <dbReference type="EMBL" id="CEK80293.1"/>
    </source>
</evidence>